<dbReference type="AlphaFoldDB" id="A0AB40BJA9"/>
<keyword evidence="1" id="KW-1185">Reference proteome</keyword>
<evidence type="ECO:0000313" key="2">
    <source>
        <dbReference type="RefSeq" id="XP_039126483.1"/>
    </source>
</evidence>
<dbReference type="Proteomes" id="UP001515500">
    <property type="component" value="Chromosome 5"/>
</dbReference>
<sequence length="232" mass="26763">MNVHHQHHHQQQQQQQSAEYTGATILSFNGNTLIDNRPIMNPLELFYGDSYLKLTGRSSLQNTSPNQVLFNFHLREYCEWLDRSDIVSPVCITNTSVLHWSSSDNLNNFTDTEASRRSIHRMLINIPFQTESKELWKLAIALFSRLIVNKMISKESCRHVQVEIDVKVVALTRRLVAPNVHRRTVERLVHRREAGRFMGTPIVTSLTALIWSDIFDAVSGQSSCTFRLITQF</sequence>
<accession>A0AB40BJA9</accession>
<evidence type="ECO:0000313" key="1">
    <source>
        <dbReference type="Proteomes" id="UP001515500"/>
    </source>
</evidence>
<reference evidence="2" key="1">
    <citation type="submission" date="2025-08" db="UniProtKB">
        <authorList>
            <consortium name="RefSeq"/>
        </authorList>
    </citation>
    <scope>IDENTIFICATION</scope>
</reference>
<organism evidence="1 2">
    <name type="scientific">Dioscorea cayennensis subsp. rotundata</name>
    <name type="common">White Guinea yam</name>
    <name type="synonym">Dioscorea rotundata</name>
    <dbReference type="NCBI Taxonomy" id="55577"/>
    <lineage>
        <taxon>Eukaryota</taxon>
        <taxon>Viridiplantae</taxon>
        <taxon>Streptophyta</taxon>
        <taxon>Embryophyta</taxon>
        <taxon>Tracheophyta</taxon>
        <taxon>Spermatophyta</taxon>
        <taxon>Magnoliopsida</taxon>
        <taxon>Liliopsida</taxon>
        <taxon>Dioscoreales</taxon>
        <taxon>Dioscoreaceae</taxon>
        <taxon>Dioscorea</taxon>
    </lineage>
</organism>
<dbReference type="RefSeq" id="XP_039126483.1">
    <property type="nucleotide sequence ID" value="XM_039270549.1"/>
</dbReference>
<dbReference type="GeneID" id="120262444"/>
<gene>
    <name evidence="2" type="primary">LOC120262444</name>
</gene>
<protein>
    <submittedName>
        <fullName evidence="2">Uncharacterized protein LOC120262444</fullName>
    </submittedName>
</protein>
<name>A0AB40BJA9_DIOCR</name>
<proteinExistence type="predicted"/>